<comment type="cofactor">
    <cofactor evidence="1">
        <name>Fe(3+)</name>
        <dbReference type="ChEBI" id="CHEBI:29034"/>
    </cofactor>
</comment>
<dbReference type="Gene3D" id="2.60.130.10">
    <property type="entry name" value="Aromatic compound dioxygenase"/>
    <property type="match status" value="1"/>
</dbReference>
<feature type="domain" description="Intradiol ring-cleavage dioxygenases" evidence="7">
    <location>
        <begin position="101"/>
        <end position="283"/>
    </location>
</feature>
<evidence type="ECO:0000259" key="8">
    <source>
        <dbReference type="Pfam" id="PF04444"/>
    </source>
</evidence>
<gene>
    <name evidence="9" type="ORF">DFO60_3309</name>
</gene>
<dbReference type="Pfam" id="PF00775">
    <property type="entry name" value="Dioxygenase_C"/>
    <property type="match status" value="1"/>
</dbReference>
<dbReference type="InterPro" id="IPR015889">
    <property type="entry name" value="Intradiol_dOase_core"/>
</dbReference>
<dbReference type="Proteomes" id="UP000256988">
    <property type="component" value="Unassembled WGS sequence"/>
</dbReference>
<dbReference type="InterPro" id="IPR007535">
    <property type="entry name" value="Catechol_dOase_N"/>
</dbReference>
<dbReference type="SUPFAM" id="SSF49482">
    <property type="entry name" value="Aromatic compound dioxygenase"/>
    <property type="match status" value="1"/>
</dbReference>
<evidence type="ECO:0000256" key="6">
    <source>
        <dbReference type="ARBA" id="ARBA00023004"/>
    </source>
</evidence>
<dbReference type="GO" id="GO:0008199">
    <property type="term" value="F:ferric iron binding"/>
    <property type="evidence" value="ECO:0007669"/>
    <property type="project" value="InterPro"/>
</dbReference>
<keyword evidence="5" id="KW-0560">Oxidoreductase</keyword>
<evidence type="ECO:0000256" key="5">
    <source>
        <dbReference type="ARBA" id="ARBA00023002"/>
    </source>
</evidence>
<accession>A0A3D9EFR7</accession>
<keyword evidence="6" id="KW-0408">Iron</keyword>
<dbReference type="InterPro" id="IPR000627">
    <property type="entry name" value="Intradiol_dOase_C"/>
</dbReference>
<dbReference type="GO" id="GO:0009712">
    <property type="term" value="P:catechol-containing compound metabolic process"/>
    <property type="evidence" value="ECO:0007669"/>
    <property type="project" value="InterPro"/>
</dbReference>
<reference evidence="9 10" key="1">
    <citation type="submission" date="2018-07" db="EMBL/GenBank/DDBJ databases">
        <title>Genome sequencing of rice bacterial endophytes.</title>
        <authorList>
            <person name="Venturi V."/>
        </authorList>
    </citation>
    <scope>NUCLEOTIDE SEQUENCE [LARGE SCALE GENOMIC DNA]</scope>
    <source>
        <strain evidence="9 10">AG1002</strain>
    </source>
</reference>
<proteinExistence type="inferred from homology"/>
<comment type="caution">
    <text evidence="9">The sequence shown here is derived from an EMBL/GenBank/DDBJ whole genome shotgun (WGS) entry which is preliminary data.</text>
</comment>
<organism evidence="9 10">
    <name type="scientific">Ectopseudomonas oleovorans</name>
    <name type="common">Pseudomonas oleovorans</name>
    <dbReference type="NCBI Taxonomy" id="301"/>
    <lineage>
        <taxon>Bacteria</taxon>
        <taxon>Pseudomonadati</taxon>
        <taxon>Pseudomonadota</taxon>
        <taxon>Gammaproteobacteria</taxon>
        <taxon>Pseudomonadales</taxon>
        <taxon>Pseudomonadaceae</taxon>
        <taxon>Ectopseudomonas</taxon>
    </lineage>
</organism>
<feature type="domain" description="Catechol dioxygenase N-terminal" evidence="8">
    <location>
        <begin position="22"/>
        <end position="91"/>
    </location>
</feature>
<dbReference type="AlphaFoldDB" id="A0A3D9EFR7"/>
<dbReference type="Pfam" id="PF04444">
    <property type="entry name" value="Dioxygenase_N"/>
    <property type="match status" value="1"/>
</dbReference>
<evidence type="ECO:0000256" key="2">
    <source>
        <dbReference type="ARBA" id="ARBA00007825"/>
    </source>
</evidence>
<evidence type="ECO:0000259" key="7">
    <source>
        <dbReference type="Pfam" id="PF00775"/>
    </source>
</evidence>
<dbReference type="GO" id="GO:0018576">
    <property type="term" value="F:catechol 1,2-dioxygenase activity"/>
    <property type="evidence" value="ECO:0007669"/>
    <property type="project" value="InterPro"/>
</dbReference>
<dbReference type="RefSeq" id="WP_058767708.1">
    <property type="nucleotide sequence ID" value="NZ_QRDL01000005.1"/>
</dbReference>
<dbReference type="InterPro" id="IPR050770">
    <property type="entry name" value="Intradiol_RC_Dioxygenase"/>
</dbReference>
<dbReference type="PANTHER" id="PTHR33711">
    <property type="entry name" value="DIOXYGENASE, PUTATIVE (AFU_ORTHOLOGUE AFUA_2G02910)-RELATED"/>
    <property type="match status" value="1"/>
</dbReference>
<protein>
    <submittedName>
        <fullName evidence="9">Hydroxyquinol 1,2-dioxygenase</fullName>
    </submittedName>
</protein>
<evidence type="ECO:0000313" key="9">
    <source>
        <dbReference type="EMBL" id="RED01691.1"/>
    </source>
</evidence>
<evidence type="ECO:0000256" key="3">
    <source>
        <dbReference type="ARBA" id="ARBA00022723"/>
    </source>
</evidence>
<sequence>MVEFDSAAHLQEVLDSFKNCEDARFKQIMTSVVTHLHACVAELKLTPEEWISAIQFLTATGAICTDKRQEFILLSDLLGVSTLTIGLNQHRGEDCLEETVEGPYYWAGAPELPIGADISTGVSGEKTYYYGKVLDGHGRPIANAALDVWSGDGDGNYDMQLPDQAEMLARGIFRTDEHGNYAFWSIRPSYYPIPQDGPAGLMQSKLKRHPNRPGHIHFKIGADGFYPVNTQLFVANGPYLDSDCVFGVKPSLIIDYVEHPAGIAPDGKQMTAPYYSVPFDFRLTAI</sequence>
<keyword evidence="4 9" id="KW-0223">Dioxygenase</keyword>
<evidence type="ECO:0000256" key="1">
    <source>
        <dbReference type="ARBA" id="ARBA00001965"/>
    </source>
</evidence>
<keyword evidence="3" id="KW-0479">Metal-binding</keyword>
<evidence type="ECO:0000313" key="10">
    <source>
        <dbReference type="Proteomes" id="UP000256988"/>
    </source>
</evidence>
<comment type="similarity">
    <text evidence="2">Belongs to the intradiol ring-cleavage dioxygenase family.</text>
</comment>
<dbReference type="EMBL" id="QRDL01000005">
    <property type="protein sequence ID" value="RED01691.1"/>
    <property type="molecule type" value="Genomic_DNA"/>
</dbReference>
<dbReference type="PANTHER" id="PTHR33711:SF7">
    <property type="entry name" value="INTRADIOL RING-CLEAVAGE DIOXYGENASES DOMAIN-CONTAINING PROTEIN-RELATED"/>
    <property type="match status" value="1"/>
</dbReference>
<evidence type="ECO:0000256" key="4">
    <source>
        <dbReference type="ARBA" id="ARBA00022964"/>
    </source>
</evidence>
<name>A0A3D9EFR7_ECTOL</name>